<protein>
    <submittedName>
        <fullName evidence="8">MarR family transcriptional regulator</fullName>
    </submittedName>
</protein>
<dbReference type="EMBL" id="PPQW01000021">
    <property type="protein sequence ID" value="PNZ68029.1"/>
    <property type="molecule type" value="Genomic_DNA"/>
</dbReference>
<dbReference type="InterPro" id="IPR055166">
    <property type="entry name" value="Transc_reg_Sar_Rot_HTH"/>
</dbReference>
<evidence type="ECO:0000259" key="7">
    <source>
        <dbReference type="PROSITE" id="PS50995"/>
    </source>
</evidence>
<dbReference type="GO" id="GO:0003700">
    <property type="term" value="F:DNA-binding transcription factor activity"/>
    <property type="evidence" value="ECO:0007669"/>
    <property type="project" value="InterPro"/>
</dbReference>
<dbReference type="InterPro" id="IPR000835">
    <property type="entry name" value="HTH_MarR-typ"/>
</dbReference>
<keyword evidence="1" id="KW-0678">Repressor</keyword>
<dbReference type="PANTHER" id="PTHR33164">
    <property type="entry name" value="TRANSCRIPTIONAL REGULATOR, MARR FAMILY"/>
    <property type="match status" value="1"/>
</dbReference>
<keyword evidence="2" id="KW-0805">Transcription regulation</keyword>
<dbReference type="PROSITE" id="PS50995">
    <property type="entry name" value="HTH_MARR_2"/>
    <property type="match status" value="1"/>
</dbReference>
<dbReference type="Proteomes" id="UP001171687">
    <property type="component" value="Unassembled WGS sequence"/>
</dbReference>
<organism evidence="9 11">
    <name type="scientific">Staphylococcus auricularis</name>
    <dbReference type="NCBI Taxonomy" id="29379"/>
    <lineage>
        <taxon>Bacteria</taxon>
        <taxon>Bacillati</taxon>
        <taxon>Bacillota</taxon>
        <taxon>Bacilli</taxon>
        <taxon>Bacillales</taxon>
        <taxon>Staphylococcaceae</taxon>
        <taxon>Staphylococcus</taxon>
    </lineage>
</organism>
<reference evidence="10 12" key="1">
    <citation type="journal article" date="2016" name="Front. Microbiol.">
        <title>Comprehensive Phylogenetic Analysis of Bovine Non-aureus Staphylococci Species Based on Whole-Genome Sequencing.</title>
        <authorList>
            <person name="Naushad S."/>
            <person name="Barkema H.W."/>
            <person name="Luby C."/>
            <person name="Condas L.A."/>
            <person name="Nobrega D.B."/>
            <person name="Carson D.A."/>
            <person name="De Buck J."/>
        </authorList>
    </citation>
    <scope>NUCLEOTIDE SEQUENCE [LARGE SCALE GENOMIC DNA]</scope>
    <source>
        <strain evidence="10 12">SNUC 993</strain>
    </source>
</reference>
<keyword evidence="12" id="KW-1185">Reference proteome</keyword>
<comment type="caution">
    <text evidence="9">The sequence shown here is derived from an EMBL/GenBank/DDBJ whole genome shotgun (WGS) entry which is preliminary data.</text>
</comment>
<keyword evidence="5" id="KW-0010">Activator</keyword>
<evidence type="ECO:0000256" key="3">
    <source>
        <dbReference type="ARBA" id="ARBA00023026"/>
    </source>
</evidence>
<evidence type="ECO:0000313" key="12">
    <source>
        <dbReference type="Proteomes" id="UP000242694"/>
    </source>
</evidence>
<dbReference type="EMBL" id="PZDI01000005">
    <property type="protein sequence ID" value="PTH19366.1"/>
    <property type="molecule type" value="Genomic_DNA"/>
</dbReference>
<evidence type="ECO:0000313" key="10">
    <source>
        <dbReference type="EMBL" id="PTH19366.1"/>
    </source>
</evidence>
<evidence type="ECO:0000256" key="1">
    <source>
        <dbReference type="ARBA" id="ARBA00022491"/>
    </source>
</evidence>
<dbReference type="AlphaFoldDB" id="A0AAP8PPE7"/>
<gene>
    <name evidence="10" type="ORF">BU607_02115</name>
    <name evidence="9" type="ORF">CD158_04490</name>
    <name evidence="8" type="ORF">QYH67_08280</name>
</gene>
<evidence type="ECO:0000313" key="11">
    <source>
        <dbReference type="Proteomes" id="UP000242470"/>
    </source>
</evidence>
<evidence type="ECO:0000256" key="6">
    <source>
        <dbReference type="ARBA" id="ARBA00023163"/>
    </source>
</evidence>
<dbReference type="NCBIfam" id="TIGR01889">
    <property type="entry name" value="Staph_reg_Sar"/>
    <property type="match status" value="1"/>
</dbReference>
<dbReference type="GeneID" id="64981530"/>
<reference evidence="10" key="3">
    <citation type="submission" date="2018-03" db="EMBL/GenBank/DDBJ databases">
        <authorList>
            <person name="Naushad S."/>
        </authorList>
    </citation>
    <scope>NUCLEOTIDE SEQUENCE</scope>
    <source>
        <strain evidence="10">SNUC 993</strain>
    </source>
</reference>
<evidence type="ECO:0000256" key="4">
    <source>
        <dbReference type="ARBA" id="ARBA00023125"/>
    </source>
</evidence>
<dbReference type="Proteomes" id="UP000242694">
    <property type="component" value="Unassembled WGS sequence"/>
</dbReference>
<evidence type="ECO:0000313" key="9">
    <source>
        <dbReference type="EMBL" id="PNZ68029.1"/>
    </source>
</evidence>
<dbReference type="EMBL" id="JAUHQC010000011">
    <property type="protein sequence ID" value="MDN4533558.1"/>
    <property type="molecule type" value="Genomic_DNA"/>
</dbReference>
<dbReference type="GO" id="GO:0006950">
    <property type="term" value="P:response to stress"/>
    <property type="evidence" value="ECO:0007669"/>
    <property type="project" value="TreeGrafter"/>
</dbReference>
<dbReference type="InterPro" id="IPR039422">
    <property type="entry name" value="MarR/SlyA-like"/>
</dbReference>
<keyword evidence="4" id="KW-0238">DNA-binding</keyword>
<reference evidence="8" key="4">
    <citation type="submission" date="2023-07" db="EMBL/GenBank/DDBJ databases">
        <title>Evaluation of the beneficial properties of pineapple isolates.</title>
        <authorList>
            <person name="Adefiranye O."/>
        </authorList>
    </citation>
    <scope>NUCLEOTIDE SEQUENCE</scope>
    <source>
        <strain evidence="8">PAPLE_T1</strain>
    </source>
</reference>
<name>A0AAP8PPE7_9STAP</name>
<proteinExistence type="predicted"/>
<evidence type="ECO:0000256" key="5">
    <source>
        <dbReference type="ARBA" id="ARBA00023159"/>
    </source>
</evidence>
<keyword evidence="3" id="KW-0843">Virulence</keyword>
<dbReference type="InterPro" id="IPR036390">
    <property type="entry name" value="WH_DNA-bd_sf"/>
</dbReference>
<dbReference type="InterPro" id="IPR036388">
    <property type="entry name" value="WH-like_DNA-bd_sf"/>
</dbReference>
<reference evidence="9 11" key="2">
    <citation type="submission" date="2017-08" db="EMBL/GenBank/DDBJ databases">
        <title>Draft genome sequences of 64 type strains of genus Staph aureus.</title>
        <authorList>
            <person name="Cole K."/>
            <person name="Golubchik T."/>
            <person name="Russell J."/>
            <person name="Foster D."/>
            <person name="Llewelyn M."/>
            <person name="Wilson D."/>
            <person name="Crook D."/>
            <person name="Paul J."/>
        </authorList>
    </citation>
    <scope>NUCLEOTIDE SEQUENCE [LARGE SCALE GENOMIC DNA]</scope>
    <source>
        <strain evidence="9 11">NCTC 12101</strain>
    </source>
</reference>
<sequence>MEKIEIKKIDDVLVVSQYVKRFYREVKKELKLSYEEVIILNYLYNADSNEVSAREISRASGLEPYFLTKAMQRLREKGYISKKRNTVDERTVIIEVDEAQRLKVNEMIDRVNQFI</sequence>
<accession>A0AAP8PPE7</accession>
<dbReference type="Proteomes" id="UP000242470">
    <property type="component" value="Unassembled WGS sequence"/>
</dbReference>
<dbReference type="InterPro" id="IPR010166">
    <property type="entry name" value="SarA/Rot_dom"/>
</dbReference>
<dbReference type="GO" id="GO:0003677">
    <property type="term" value="F:DNA binding"/>
    <property type="evidence" value="ECO:0007669"/>
    <property type="project" value="UniProtKB-KW"/>
</dbReference>
<dbReference type="Pfam" id="PF22381">
    <property type="entry name" value="Staph_reg_Sar_Rot"/>
    <property type="match status" value="1"/>
</dbReference>
<dbReference type="SUPFAM" id="SSF46785">
    <property type="entry name" value="Winged helix' DNA-binding domain"/>
    <property type="match status" value="1"/>
</dbReference>
<dbReference type="Gene3D" id="1.10.10.10">
    <property type="entry name" value="Winged helix-like DNA-binding domain superfamily/Winged helix DNA-binding domain"/>
    <property type="match status" value="1"/>
</dbReference>
<evidence type="ECO:0000256" key="2">
    <source>
        <dbReference type="ARBA" id="ARBA00023015"/>
    </source>
</evidence>
<keyword evidence="6" id="KW-0804">Transcription</keyword>
<dbReference type="RefSeq" id="WP_059107531.1">
    <property type="nucleotide sequence ID" value="NZ_AP024589.1"/>
</dbReference>
<dbReference type="PANTHER" id="PTHR33164:SF56">
    <property type="entry name" value="HTH-TYPE TRANSCRIPTIONAL REGULATOR MHQR"/>
    <property type="match status" value="1"/>
</dbReference>
<evidence type="ECO:0000313" key="8">
    <source>
        <dbReference type="EMBL" id="MDN4533558.1"/>
    </source>
</evidence>
<feature type="domain" description="HTH marR-type" evidence="7">
    <location>
        <begin position="1"/>
        <end position="115"/>
    </location>
</feature>